<dbReference type="Gene3D" id="1.20.1740.10">
    <property type="entry name" value="Amino acid/polyamine transporter I"/>
    <property type="match status" value="1"/>
</dbReference>
<dbReference type="EMBL" id="LXWF01000033">
    <property type="protein sequence ID" value="ORC17378.1"/>
    <property type="molecule type" value="Genomic_DNA"/>
</dbReference>
<feature type="transmembrane region" description="Helical" evidence="7">
    <location>
        <begin position="231"/>
        <end position="251"/>
    </location>
</feature>
<accession>A0A1Y1RQB2</accession>
<feature type="transmembrane region" description="Helical" evidence="7">
    <location>
        <begin position="373"/>
        <end position="392"/>
    </location>
</feature>
<sequence length="522" mass="55539">MTQPTTSAQGAASTNPHGSVDTSAAHKKGLSSGNVTLFSSIIIGISVVAPAYSLSGALGPVAAEAGIYMPAMFLIGFIPMLLVAIGYRELNAAMPDAGTTFTWTTKAFGPYVGWMGGWALLVATILVLSNLAGIAVDFFYLFLSQALNNPDIADLASNNLVNIATFIAFMAFGCYITYRGLDATQKLQTVLIIFQLIVLALFSAVALYKAATGTGFANLSLSLEWFNPFGIESFSTLAASMSLVFFLYWGWDAVLTMNEETAGKHTTSGTAAVGTILTIVVLYLFLSVGTLSFAGTSEDGLGLGNPDNQENIFAALSGPVLGSLGILMSIAVMVAALASLQSTAVSPARTLLAMGYYKALGPKFARLSPKYQAPSYATIASCLIATVFYVAMRFISTSVLWDTIAALSLMVCLYYGVTAFACVWYFRKTSLTSGPRNLINQFILPLIGGLILVVFFAQTFFDSMDPAYGSGSELGGVGLVFILSLVLLVLGLVVMFYQRFKRPDFFAGRVPMDVEHMLDLPE</sequence>
<protein>
    <submittedName>
        <fullName evidence="8">Amino acid transporter</fullName>
    </submittedName>
</protein>
<dbReference type="PIRSF" id="PIRSF006060">
    <property type="entry name" value="AA_transporter"/>
    <property type="match status" value="1"/>
</dbReference>
<dbReference type="InterPro" id="IPR002293">
    <property type="entry name" value="AA/rel_permease1"/>
</dbReference>
<dbReference type="AlphaFoldDB" id="A0A1Y1RQB2"/>
<dbReference type="PANTHER" id="PTHR42770:SF7">
    <property type="entry name" value="MEMBRANE PROTEIN"/>
    <property type="match status" value="1"/>
</dbReference>
<dbReference type="OrthoDB" id="138827at2"/>
<evidence type="ECO:0000256" key="2">
    <source>
        <dbReference type="ARBA" id="ARBA00022475"/>
    </source>
</evidence>
<keyword evidence="3 7" id="KW-0812">Transmembrane</keyword>
<feature type="transmembrane region" description="Helical" evidence="7">
    <location>
        <begin position="118"/>
        <end position="140"/>
    </location>
</feature>
<feature type="transmembrane region" description="Helical" evidence="7">
    <location>
        <begin position="313"/>
        <end position="340"/>
    </location>
</feature>
<reference evidence="8 9" key="1">
    <citation type="submission" date="2016-05" db="EMBL/GenBank/DDBJ databases">
        <title>Draft genome sequence of a porcine commensal Rothia nasimurium.</title>
        <authorList>
            <person name="Gaiser R.A."/>
            <person name="Van Baarlen P."/>
            <person name="Wells J.M."/>
        </authorList>
    </citation>
    <scope>NUCLEOTIDE SEQUENCE [LARGE SCALE GENOMIC DNA]</scope>
    <source>
        <strain evidence="8 9">PT-32</strain>
    </source>
</reference>
<feature type="region of interest" description="Disordered" evidence="6">
    <location>
        <begin position="1"/>
        <end position="25"/>
    </location>
</feature>
<organism evidence="8 9">
    <name type="scientific">Rothia nasimurium</name>
    <dbReference type="NCBI Taxonomy" id="85336"/>
    <lineage>
        <taxon>Bacteria</taxon>
        <taxon>Bacillati</taxon>
        <taxon>Actinomycetota</taxon>
        <taxon>Actinomycetes</taxon>
        <taxon>Micrococcales</taxon>
        <taxon>Micrococcaceae</taxon>
        <taxon>Rothia</taxon>
    </lineage>
</organism>
<feature type="transmembrane region" description="Helical" evidence="7">
    <location>
        <begin position="35"/>
        <end position="55"/>
    </location>
</feature>
<keyword evidence="9" id="KW-1185">Reference proteome</keyword>
<evidence type="ECO:0000256" key="5">
    <source>
        <dbReference type="ARBA" id="ARBA00023136"/>
    </source>
</evidence>
<dbReference type="GO" id="GO:0022857">
    <property type="term" value="F:transmembrane transporter activity"/>
    <property type="evidence" value="ECO:0007669"/>
    <property type="project" value="InterPro"/>
</dbReference>
<dbReference type="GO" id="GO:0005886">
    <property type="term" value="C:plasma membrane"/>
    <property type="evidence" value="ECO:0007669"/>
    <property type="project" value="UniProtKB-SubCell"/>
</dbReference>
<evidence type="ECO:0000256" key="6">
    <source>
        <dbReference type="SAM" id="MobiDB-lite"/>
    </source>
</evidence>
<evidence type="ECO:0000256" key="3">
    <source>
        <dbReference type="ARBA" id="ARBA00022692"/>
    </source>
</evidence>
<feature type="transmembrane region" description="Helical" evidence="7">
    <location>
        <begin position="438"/>
        <end position="457"/>
    </location>
</feature>
<dbReference type="Proteomes" id="UP000192359">
    <property type="component" value="Unassembled WGS sequence"/>
</dbReference>
<evidence type="ECO:0000313" key="9">
    <source>
        <dbReference type="Proteomes" id="UP000192359"/>
    </source>
</evidence>
<name>A0A1Y1RQB2_9MICC</name>
<evidence type="ECO:0000256" key="7">
    <source>
        <dbReference type="SAM" id="Phobius"/>
    </source>
</evidence>
<comment type="subcellular location">
    <subcellularLocation>
        <location evidence="1">Cell membrane</location>
        <topology evidence="1">Multi-pass membrane protein</topology>
    </subcellularLocation>
</comment>
<gene>
    <name evidence="8" type="ORF">A7979_02955</name>
</gene>
<dbReference type="Pfam" id="PF13520">
    <property type="entry name" value="AA_permease_2"/>
    <property type="match status" value="1"/>
</dbReference>
<keyword evidence="5 7" id="KW-0472">Membrane</keyword>
<evidence type="ECO:0000256" key="1">
    <source>
        <dbReference type="ARBA" id="ARBA00004651"/>
    </source>
</evidence>
<evidence type="ECO:0000313" key="8">
    <source>
        <dbReference type="EMBL" id="ORC17378.1"/>
    </source>
</evidence>
<feature type="transmembrane region" description="Helical" evidence="7">
    <location>
        <begin position="404"/>
        <end position="426"/>
    </location>
</feature>
<keyword evidence="4 7" id="KW-1133">Transmembrane helix</keyword>
<feature type="transmembrane region" description="Helical" evidence="7">
    <location>
        <begin position="477"/>
        <end position="497"/>
    </location>
</feature>
<comment type="caution">
    <text evidence="8">The sequence shown here is derived from an EMBL/GenBank/DDBJ whole genome shotgun (WGS) entry which is preliminary data.</text>
</comment>
<proteinExistence type="predicted"/>
<dbReference type="InterPro" id="IPR050367">
    <property type="entry name" value="APC_superfamily"/>
</dbReference>
<feature type="transmembrane region" description="Helical" evidence="7">
    <location>
        <begin position="190"/>
        <end position="211"/>
    </location>
</feature>
<dbReference type="PANTHER" id="PTHR42770">
    <property type="entry name" value="AMINO ACID TRANSPORTER-RELATED"/>
    <property type="match status" value="1"/>
</dbReference>
<dbReference type="RefSeq" id="WP_083091864.1">
    <property type="nucleotide sequence ID" value="NZ_LXWF01000033.1"/>
</dbReference>
<evidence type="ECO:0000256" key="4">
    <source>
        <dbReference type="ARBA" id="ARBA00022989"/>
    </source>
</evidence>
<feature type="transmembrane region" description="Helical" evidence="7">
    <location>
        <begin position="271"/>
        <end position="293"/>
    </location>
</feature>
<keyword evidence="2" id="KW-1003">Cell membrane</keyword>
<feature type="transmembrane region" description="Helical" evidence="7">
    <location>
        <begin position="67"/>
        <end position="87"/>
    </location>
</feature>
<feature type="compositionally biased region" description="Polar residues" evidence="6">
    <location>
        <begin position="1"/>
        <end position="22"/>
    </location>
</feature>
<feature type="transmembrane region" description="Helical" evidence="7">
    <location>
        <begin position="160"/>
        <end position="178"/>
    </location>
</feature>